<evidence type="ECO:0000313" key="3">
    <source>
        <dbReference type="Proteomes" id="UP000886891"/>
    </source>
</evidence>
<evidence type="ECO:0000313" key="2">
    <source>
        <dbReference type="EMBL" id="HIV00858.1"/>
    </source>
</evidence>
<proteinExistence type="predicted"/>
<reference evidence="2" key="1">
    <citation type="submission" date="2020-10" db="EMBL/GenBank/DDBJ databases">
        <authorList>
            <person name="Gilroy R."/>
        </authorList>
    </citation>
    <scope>NUCLEOTIDE SEQUENCE</scope>
    <source>
        <strain evidence="2">23406</strain>
    </source>
</reference>
<dbReference type="GO" id="GO:0035312">
    <property type="term" value="F:5'-3' DNA exonuclease activity"/>
    <property type="evidence" value="ECO:0007669"/>
    <property type="project" value="TreeGrafter"/>
</dbReference>
<dbReference type="InterPro" id="IPR016195">
    <property type="entry name" value="Pol/histidinol_Pase-like"/>
</dbReference>
<sequence>MKFNYDFHIHSALSPCADNDMTPINIVAAASAVGLEMIAVADHNAIANVKAAIEVGKMLDVTVVPAMELQTAEDIHILCLFPTYEKLEAFYESLEFPAIENRSEIFGQQLIYDLDNEVCGYEPRMLLASATVSEYEVGELAERFDGIAVPAHIDRASNGILAILGSLPEGYTAVELSYRCPPDAGAQFLKDYNVISDSDAHCLADLGKRRFLIDLPERSAEALIEYLRHKR</sequence>
<evidence type="ECO:0000259" key="1">
    <source>
        <dbReference type="SMART" id="SM00481"/>
    </source>
</evidence>
<dbReference type="PANTHER" id="PTHR42924:SF3">
    <property type="entry name" value="POLYMERASE_HISTIDINOL PHOSPHATASE N-TERMINAL DOMAIN-CONTAINING PROTEIN"/>
    <property type="match status" value="1"/>
</dbReference>
<dbReference type="Proteomes" id="UP000886891">
    <property type="component" value="Unassembled WGS sequence"/>
</dbReference>
<comment type="caution">
    <text evidence="2">The sequence shown here is derived from an EMBL/GenBank/DDBJ whole genome shotgun (WGS) entry which is preliminary data.</text>
</comment>
<gene>
    <name evidence="2" type="ORF">IAB14_07080</name>
</gene>
<dbReference type="InterPro" id="IPR003141">
    <property type="entry name" value="Pol/His_phosphatase_N"/>
</dbReference>
<dbReference type="CDD" id="cd07432">
    <property type="entry name" value="PHP_HisPPase"/>
    <property type="match status" value="1"/>
</dbReference>
<organism evidence="2 3">
    <name type="scientific">Candidatus Stercoripulliclostridium merdipullorum</name>
    <dbReference type="NCBI Taxonomy" id="2840952"/>
    <lineage>
        <taxon>Bacteria</taxon>
        <taxon>Bacillati</taxon>
        <taxon>Bacillota</taxon>
        <taxon>Clostridia</taxon>
        <taxon>Eubacteriales</taxon>
        <taxon>Candidatus Stercoripulliclostridium</taxon>
    </lineage>
</organism>
<dbReference type="AlphaFoldDB" id="A0A9D1NE72"/>
<reference evidence="2" key="2">
    <citation type="journal article" date="2021" name="PeerJ">
        <title>Extensive microbial diversity within the chicken gut microbiome revealed by metagenomics and culture.</title>
        <authorList>
            <person name="Gilroy R."/>
            <person name="Ravi A."/>
            <person name="Getino M."/>
            <person name="Pursley I."/>
            <person name="Horton D.L."/>
            <person name="Alikhan N.F."/>
            <person name="Baker D."/>
            <person name="Gharbi K."/>
            <person name="Hall N."/>
            <person name="Watson M."/>
            <person name="Adriaenssens E.M."/>
            <person name="Foster-Nyarko E."/>
            <person name="Jarju S."/>
            <person name="Secka A."/>
            <person name="Antonio M."/>
            <person name="Oren A."/>
            <person name="Chaudhuri R.R."/>
            <person name="La Ragione R."/>
            <person name="Hildebrand F."/>
            <person name="Pallen M.J."/>
        </authorList>
    </citation>
    <scope>NUCLEOTIDE SEQUENCE</scope>
    <source>
        <strain evidence="2">23406</strain>
    </source>
</reference>
<dbReference type="InterPro" id="IPR004013">
    <property type="entry name" value="PHP_dom"/>
</dbReference>
<dbReference type="Pfam" id="PF02811">
    <property type="entry name" value="PHP"/>
    <property type="match status" value="1"/>
</dbReference>
<dbReference type="InterPro" id="IPR052018">
    <property type="entry name" value="PHP_domain"/>
</dbReference>
<dbReference type="Gene3D" id="3.20.20.140">
    <property type="entry name" value="Metal-dependent hydrolases"/>
    <property type="match status" value="1"/>
</dbReference>
<accession>A0A9D1NE72</accession>
<dbReference type="SUPFAM" id="SSF89550">
    <property type="entry name" value="PHP domain-like"/>
    <property type="match status" value="1"/>
</dbReference>
<dbReference type="GO" id="GO:0004534">
    <property type="term" value="F:5'-3' RNA exonuclease activity"/>
    <property type="evidence" value="ECO:0007669"/>
    <property type="project" value="TreeGrafter"/>
</dbReference>
<name>A0A9D1NE72_9FIRM</name>
<dbReference type="SMART" id="SM00481">
    <property type="entry name" value="POLIIIAc"/>
    <property type="match status" value="1"/>
</dbReference>
<dbReference type="EMBL" id="DVOH01000057">
    <property type="protein sequence ID" value="HIV00858.1"/>
    <property type="molecule type" value="Genomic_DNA"/>
</dbReference>
<protein>
    <submittedName>
        <fullName evidence="2">PHP domain-containing protein</fullName>
    </submittedName>
</protein>
<feature type="domain" description="Polymerase/histidinol phosphatase N-terminal" evidence="1">
    <location>
        <begin position="5"/>
        <end position="73"/>
    </location>
</feature>
<dbReference type="PANTHER" id="PTHR42924">
    <property type="entry name" value="EXONUCLEASE"/>
    <property type="match status" value="1"/>
</dbReference>